<dbReference type="PANTHER" id="PTHR43290">
    <property type="entry name" value="MEVALONATE KINASE"/>
    <property type="match status" value="1"/>
</dbReference>
<dbReference type="InterPro" id="IPR006205">
    <property type="entry name" value="Mev_gal_kin"/>
</dbReference>
<evidence type="ECO:0000256" key="10">
    <source>
        <dbReference type="RuleBase" id="RU363087"/>
    </source>
</evidence>
<evidence type="ECO:0000259" key="12">
    <source>
        <dbReference type="Pfam" id="PF08544"/>
    </source>
</evidence>
<evidence type="ECO:0000256" key="9">
    <source>
        <dbReference type="ARBA" id="ARBA00029438"/>
    </source>
</evidence>
<dbReference type="UniPathway" id="UPA00057">
    <property type="reaction ID" value="UER00098"/>
</dbReference>
<comment type="catalytic activity">
    <reaction evidence="10">
        <text>(R)-mevalonate + ATP = (R)-5-phosphomevalonate + ADP + H(+)</text>
        <dbReference type="Rhea" id="RHEA:17065"/>
        <dbReference type="ChEBI" id="CHEBI:15378"/>
        <dbReference type="ChEBI" id="CHEBI:30616"/>
        <dbReference type="ChEBI" id="CHEBI:36464"/>
        <dbReference type="ChEBI" id="CHEBI:58146"/>
        <dbReference type="ChEBI" id="CHEBI:456216"/>
        <dbReference type="EC" id="2.7.1.36"/>
    </reaction>
</comment>
<evidence type="ECO:0000256" key="4">
    <source>
        <dbReference type="ARBA" id="ARBA00022741"/>
    </source>
</evidence>
<feature type="domain" description="GHMP kinase C-terminal" evidence="12">
    <location>
        <begin position="232"/>
        <end position="312"/>
    </location>
</feature>
<evidence type="ECO:0000256" key="8">
    <source>
        <dbReference type="ARBA" id="ARBA00023098"/>
    </source>
</evidence>
<comment type="pathway">
    <text evidence="9 10">Isoprenoid biosynthesis; isopentenyl diphosphate biosynthesis via mevalonate pathway; isopentenyl diphosphate from (R)-mevalonate: step 1/3.</text>
</comment>
<keyword evidence="8 10" id="KW-0443">Lipid metabolism</keyword>
<name>A0A1G4IHG0_TRYEQ</name>
<organism evidence="13 14">
    <name type="scientific">Trypanosoma equiperdum</name>
    <dbReference type="NCBI Taxonomy" id="5694"/>
    <lineage>
        <taxon>Eukaryota</taxon>
        <taxon>Discoba</taxon>
        <taxon>Euglenozoa</taxon>
        <taxon>Kinetoplastea</taxon>
        <taxon>Metakinetoplastina</taxon>
        <taxon>Trypanosomatida</taxon>
        <taxon>Trypanosomatidae</taxon>
        <taxon>Trypanosoma</taxon>
    </lineage>
</organism>
<dbReference type="GO" id="GO:0016126">
    <property type="term" value="P:sterol biosynthetic process"/>
    <property type="evidence" value="ECO:0007669"/>
    <property type="project" value="UniProtKB-KW"/>
</dbReference>
<protein>
    <recommendedName>
        <fullName evidence="10">Mevalonate kinase</fullName>
        <shortName evidence="10">MK</shortName>
        <ecNumber evidence="10">2.7.1.36</ecNumber>
    </recommendedName>
</protein>
<reference evidence="13" key="1">
    <citation type="submission" date="2016-09" db="EMBL/GenBank/DDBJ databases">
        <authorList>
            <person name="Hebert L."/>
            <person name="Moumen B."/>
        </authorList>
    </citation>
    <scope>NUCLEOTIDE SEQUENCE [LARGE SCALE GENOMIC DNA]</scope>
    <source>
        <strain evidence="13">OVI</strain>
    </source>
</reference>
<comment type="subcellular location">
    <subcellularLocation>
        <location evidence="10">Cytoplasm</location>
    </subcellularLocation>
</comment>
<evidence type="ECO:0000256" key="1">
    <source>
        <dbReference type="ARBA" id="ARBA00022490"/>
    </source>
</evidence>
<evidence type="ECO:0000259" key="11">
    <source>
        <dbReference type="Pfam" id="PF00288"/>
    </source>
</evidence>
<dbReference type="PRINTS" id="PR00959">
    <property type="entry name" value="MEVGALKINASE"/>
</dbReference>
<dbReference type="EC" id="2.7.1.36" evidence="10"/>
<evidence type="ECO:0000256" key="7">
    <source>
        <dbReference type="ARBA" id="ARBA00022842"/>
    </source>
</evidence>
<keyword evidence="3 10" id="KW-0808">Transferase</keyword>
<keyword evidence="10" id="KW-0752">Steroid biosynthesis</keyword>
<dbReference type="AlphaFoldDB" id="A0A1G4IHG0"/>
<evidence type="ECO:0000313" key="14">
    <source>
        <dbReference type="Proteomes" id="UP000195570"/>
    </source>
</evidence>
<comment type="similarity">
    <text evidence="10">Belongs to the GHMP kinase family. Mevalonate kinase subfamily.</text>
</comment>
<dbReference type="Pfam" id="PF08544">
    <property type="entry name" value="GHMP_kinases_C"/>
    <property type="match status" value="1"/>
</dbReference>
<dbReference type="Proteomes" id="UP000195570">
    <property type="component" value="Unassembled WGS sequence"/>
</dbReference>
<keyword evidence="2 10" id="KW-0444">Lipid biosynthesis</keyword>
<accession>A0A1G4IHG0</accession>
<dbReference type="InterPro" id="IPR036554">
    <property type="entry name" value="GHMP_kinase_C_sf"/>
</dbReference>
<evidence type="ECO:0000256" key="5">
    <source>
        <dbReference type="ARBA" id="ARBA00022777"/>
    </source>
</evidence>
<dbReference type="GO" id="GO:0005829">
    <property type="term" value="C:cytosol"/>
    <property type="evidence" value="ECO:0007669"/>
    <property type="project" value="TreeGrafter"/>
</dbReference>
<dbReference type="InterPro" id="IPR013750">
    <property type="entry name" value="GHMP_kinase_C_dom"/>
</dbReference>
<gene>
    <name evidence="13" type="ORF">TEOVI_000326100</name>
</gene>
<keyword evidence="14" id="KW-1185">Reference proteome</keyword>
<keyword evidence="7" id="KW-0460">Magnesium</keyword>
<dbReference type="SUPFAM" id="SSF54211">
    <property type="entry name" value="Ribosomal protein S5 domain 2-like"/>
    <property type="match status" value="1"/>
</dbReference>
<dbReference type="Gene3D" id="3.30.70.890">
    <property type="entry name" value="GHMP kinase, C-terminal domain"/>
    <property type="match status" value="1"/>
</dbReference>
<dbReference type="RefSeq" id="XP_067082299.1">
    <property type="nucleotide sequence ID" value="XM_067226198.1"/>
</dbReference>
<keyword evidence="4 10" id="KW-0547">Nucleotide-binding</keyword>
<keyword evidence="5 10" id="KW-0418">Kinase</keyword>
<dbReference type="InterPro" id="IPR006204">
    <property type="entry name" value="GHMP_kinase_N_dom"/>
</dbReference>
<keyword evidence="10" id="KW-0756">Sterol biosynthesis</keyword>
<dbReference type="PANTHER" id="PTHR43290:SF2">
    <property type="entry name" value="MEVALONATE KINASE"/>
    <property type="match status" value="1"/>
</dbReference>
<comment type="caution">
    <text evidence="13">The sequence shown here is derived from an EMBL/GenBank/DDBJ whole genome shotgun (WGS) entry which is preliminary data.</text>
</comment>
<dbReference type="FunFam" id="3.30.230.10:FF:000127">
    <property type="entry name" value="Mevalonate kinase"/>
    <property type="match status" value="1"/>
</dbReference>
<dbReference type="GeneID" id="92377201"/>
<evidence type="ECO:0000256" key="2">
    <source>
        <dbReference type="ARBA" id="ARBA00022516"/>
    </source>
</evidence>
<dbReference type="Pfam" id="PF00288">
    <property type="entry name" value="GHMP_kinases_N"/>
    <property type="match status" value="1"/>
</dbReference>
<dbReference type="GO" id="GO:0005524">
    <property type="term" value="F:ATP binding"/>
    <property type="evidence" value="ECO:0007669"/>
    <property type="project" value="UniProtKB-KW"/>
</dbReference>
<dbReference type="GO" id="GO:0019287">
    <property type="term" value="P:isopentenyl diphosphate biosynthetic process, mevalonate pathway"/>
    <property type="evidence" value="ECO:0007669"/>
    <property type="project" value="UniProtKB-UniPathway"/>
</dbReference>
<dbReference type="VEuPathDB" id="TriTrypDB:TEOVI_000326100"/>
<sequence length="329" mass="35476">MHVAVKDKTTRHHIGYGKVILFGEHFVVYGAESIVAGINEYTTCEISRLKHKPNVVEVIDERPAVPGYIKEKREEQRVAHGLVLRHLNIDTSKDGLLVKLGGPLVPSSGIGASASDVVSLSRALNELYSLNLSEEAVNRSAYAGECGYHGTPSGVDNTAATYGGIILFRRALKKSVFSSLALGKTLSIIVCSTGITASTTKVVADVARLKAAQPSWFDDLFEQYNACVREAKKALQSGNLRRVGELMNINHTLCQKLTVSCPELDAIATCCRTFGALGAKMSGTGRGGLVVALAANTQERDRIAKAVREQCKEAKFVWRYSVQPGGSKL</sequence>
<evidence type="ECO:0000256" key="6">
    <source>
        <dbReference type="ARBA" id="ARBA00022840"/>
    </source>
</evidence>
<dbReference type="GO" id="GO:0004496">
    <property type="term" value="F:mevalonate kinase activity"/>
    <property type="evidence" value="ECO:0007669"/>
    <property type="project" value="UniProtKB-EC"/>
</dbReference>
<keyword evidence="1 10" id="KW-0963">Cytoplasm</keyword>
<dbReference type="SUPFAM" id="SSF55060">
    <property type="entry name" value="GHMP Kinase, C-terminal domain"/>
    <property type="match status" value="1"/>
</dbReference>
<dbReference type="InterPro" id="IPR020568">
    <property type="entry name" value="Ribosomal_Su5_D2-typ_SF"/>
</dbReference>
<proteinExistence type="inferred from homology"/>
<dbReference type="EMBL" id="CZPT02001693">
    <property type="protein sequence ID" value="SCU71680.1"/>
    <property type="molecule type" value="Genomic_DNA"/>
</dbReference>
<dbReference type="NCBIfam" id="TIGR00549">
    <property type="entry name" value="mevalon_kin"/>
    <property type="match status" value="1"/>
</dbReference>
<dbReference type="Gene3D" id="3.30.230.10">
    <property type="match status" value="1"/>
</dbReference>
<keyword evidence="10" id="KW-0753">Steroid metabolism</keyword>
<dbReference type="FunFam" id="3.30.70.890:FF:000024">
    <property type="entry name" value="Mevalonate kinase"/>
    <property type="match status" value="1"/>
</dbReference>
<evidence type="ECO:0000313" key="13">
    <source>
        <dbReference type="EMBL" id="SCU71680.1"/>
    </source>
</evidence>
<feature type="domain" description="GHMP kinase N-terminal" evidence="11">
    <location>
        <begin position="87"/>
        <end position="164"/>
    </location>
</feature>
<dbReference type="InterPro" id="IPR014721">
    <property type="entry name" value="Ribsml_uS5_D2-typ_fold_subgr"/>
</dbReference>
<keyword evidence="10" id="KW-1207">Sterol metabolism</keyword>
<evidence type="ECO:0000256" key="3">
    <source>
        <dbReference type="ARBA" id="ARBA00022679"/>
    </source>
</evidence>
<keyword evidence="6 10" id="KW-0067">ATP-binding</keyword>